<dbReference type="PROSITE" id="PS01296">
    <property type="entry name" value="RSMI"/>
    <property type="match status" value="1"/>
</dbReference>
<comment type="similarity">
    <text evidence="6">Belongs to the methyltransferase superfamily. RsmI family.</text>
</comment>
<dbReference type="Gene3D" id="3.30.950.10">
    <property type="entry name" value="Methyltransferase, Cobalt-precorrin-4 Transmethylase, Domain 2"/>
    <property type="match status" value="1"/>
</dbReference>
<evidence type="ECO:0000256" key="2">
    <source>
        <dbReference type="ARBA" id="ARBA00022552"/>
    </source>
</evidence>
<evidence type="ECO:0000256" key="1">
    <source>
        <dbReference type="ARBA" id="ARBA00022490"/>
    </source>
</evidence>
<dbReference type="CDD" id="cd11648">
    <property type="entry name" value="RsmI"/>
    <property type="match status" value="1"/>
</dbReference>
<protein>
    <recommendedName>
        <fullName evidence="6">Ribosomal RNA small subunit methyltransferase I</fullName>
        <ecNumber evidence="6">2.1.1.198</ecNumber>
    </recommendedName>
    <alternativeName>
        <fullName evidence="6">16S rRNA 2'-O-ribose C1402 methyltransferase</fullName>
    </alternativeName>
    <alternativeName>
        <fullName evidence="6">rRNA (cytidine-2'-O-)-methyltransferase RsmI</fullName>
    </alternativeName>
</protein>
<organism evidence="9 10">
    <name type="scientific">Variovorax ginsengisoli</name>
    <dbReference type="NCBI Taxonomy" id="363844"/>
    <lineage>
        <taxon>Bacteria</taxon>
        <taxon>Pseudomonadati</taxon>
        <taxon>Pseudomonadota</taxon>
        <taxon>Betaproteobacteria</taxon>
        <taxon>Burkholderiales</taxon>
        <taxon>Comamonadaceae</taxon>
        <taxon>Variovorax</taxon>
    </lineage>
</organism>
<comment type="function">
    <text evidence="6">Catalyzes the 2'-O-methylation of the ribose of cytidine 1402 (C1402) in 16S rRNA.</text>
</comment>
<keyword evidence="5 6" id="KW-0949">S-adenosyl-L-methionine</keyword>
<keyword evidence="3 6" id="KW-0489">Methyltransferase</keyword>
<dbReference type="InterPro" id="IPR008189">
    <property type="entry name" value="rRNA_ssu_MeTfrase_I"/>
</dbReference>
<comment type="catalytic activity">
    <reaction evidence="6">
        <text>cytidine(1402) in 16S rRNA + S-adenosyl-L-methionine = 2'-O-methylcytidine(1402) in 16S rRNA + S-adenosyl-L-homocysteine + H(+)</text>
        <dbReference type="Rhea" id="RHEA:42924"/>
        <dbReference type="Rhea" id="RHEA-COMP:10285"/>
        <dbReference type="Rhea" id="RHEA-COMP:10286"/>
        <dbReference type="ChEBI" id="CHEBI:15378"/>
        <dbReference type="ChEBI" id="CHEBI:57856"/>
        <dbReference type="ChEBI" id="CHEBI:59789"/>
        <dbReference type="ChEBI" id="CHEBI:74495"/>
        <dbReference type="ChEBI" id="CHEBI:82748"/>
        <dbReference type="EC" id="2.1.1.198"/>
    </reaction>
</comment>
<dbReference type="GO" id="GO:0008168">
    <property type="term" value="F:methyltransferase activity"/>
    <property type="evidence" value="ECO:0007669"/>
    <property type="project" value="UniProtKB-KW"/>
</dbReference>
<evidence type="ECO:0000256" key="3">
    <source>
        <dbReference type="ARBA" id="ARBA00022603"/>
    </source>
</evidence>
<dbReference type="Proteomes" id="UP001169027">
    <property type="component" value="Unassembled WGS sequence"/>
</dbReference>
<dbReference type="GO" id="GO:0032259">
    <property type="term" value="P:methylation"/>
    <property type="evidence" value="ECO:0007669"/>
    <property type="project" value="UniProtKB-KW"/>
</dbReference>
<dbReference type="InterPro" id="IPR053910">
    <property type="entry name" value="RsmI_HTH"/>
</dbReference>
<keyword evidence="4 6" id="KW-0808">Transferase</keyword>
<feature type="domain" description="RsmI HTH" evidence="8">
    <location>
        <begin position="262"/>
        <end position="306"/>
    </location>
</feature>
<dbReference type="Pfam" id="PF00590">
    <property type="entry name" value="TP_methylase"/>
    <property type="match status" value="1"/>
</dbReference>
<dbReference type="InterPro" id="IPR000878">
    <property type="entry name" value="4pyrrol_Mease"/>
</dbReference>
<accession>A0ABT8RZX5</accession>
<dbReference type="PANTHER" id="PTHR46111:SF1">
    <property type="entry name" value="RIBOSOMAL RNA SMALL SUBUNIT METHYLTRANSFERASE I"/>
    <property type="match status" value="1"/>
</dbReference>
<gene>
    <name evidence="6 9" type="primary">rsmI</name>
    <name evidence="9" type="ORF">Q2T77_07905</name>
</gene>
<evidence type="ECO:0000256" key="6">
    <source>
        <dbReference type="HAMAP-Rule" id="MF_01877"/>
    </source>
</evidence>
<dbReference type="InterPro" id="IPR014777">
    <property type="entry name" value="4pyrrole_Mease_sub1"/>
</dbReference>
<proteinExistence type="inferred from homology"/>
<dbReference type="EMBL" id="JAUKVY010000004">
    <property type="protein sequence ID" value="MDO1532209.1"/>
    <property type="molecule type" value="Genomic_DNA"/>
</dbReference>
<dbReference type="SUPFAM" id="SSF53790">
    <property type="entry name" value="Tetrapyrrole methylase"/>
    <property type="match status" value="1"/>
</dbReference>
<dbReference type="EC" id="2.1.1.198" evidence="6"/>
<evidence type="ECO:0000259" key="8">
    <source>
        <dbReference type="Pfam" id="PF23016"/>
    </source>
</evidence>
<dbReference type="PIRSF" id="PIRSF005917">
    <property type="entry name" value="MTase_YraL"/>
    <property type="match status" value="1"/>
</dbReference>
<keyword evidence="2 6" id="KW-0698">rRNA processing</keyword>
<name>A0ABT8RZX5_9BURK</name>
<comment type="subcellular location">
    <subcellularLocation>
        <location evidence="6">Cytoplasm</location>
    </subcellularLocation>
</comment>
<evidence type="ECO:0000313" key="9">
    <source>
        <dbReference type="EMBL" id="MDO1532209.1"/>
    </source>
</evidence>
<evidence type="ECO:0000313" key="10">
    <source>
        <dbReference type="Proteomes" id="UP001169027"/>
    </source>
</evidence>
<keyword evidence="10" id="KW-1185">Reference proteome</keyword>
<dbReference type="HAMAP" id="MF_01877">
    <property type="entry name" value="16SrRNA_methyltr_I"/>
    <property type="match status" value="1"/>
</dbReference>
<dbReference type="Gene3D" id="3.40.1010.10">
    <property type="entry name" value="Cobalt-precorrin-4 Transmethylase, Domain 1"/>
    <property type="match status" value="1"/>
</dbReference>
<sequence>MTSIAPASFGAALLAARDAAGSQHYPQATLYVVATPIGNLADITLRALHVLQLVDAVACEDTRHTQSLLRAYGIDRPGAQLLALHQHNESEAAQAVIARLAAGERIAYVSDAGTPGVSDPGARLVAAARDAGHRVLPLPGASSVTTLVGAAGLVAAGDAGSAFVFGGFLPSKAGERDAAVLLLADEPRSVVLLEAPHRIEALARALATLGERKVTVGRELTKQFEEIATVAAADLPSWFAASRDRTRGEFALVLHPKPTAVDDSIEGERVLRLLLAELPVKTAVRVAAEISGAPRNALYEAALRMRKDGDESIAP</sequence>
<dbReference type="PANTHER" id="PTHR46111">
    <property type="entry name" value="RIBOSOMAL RNA SMALL SUBUNIT METHYLTRANSFERASE I"/>
    <property type="match status" value="1"/>
</dbReference>
<dbReference type="InterPro" id="IPR018063">
    <property type="entry name" value="SAM_MeTrfase_RsmI_CS"/>
</dbReference>
<dbReference type="Pfam" id="PF23016">
    <property type="entry name" value="RsmI_C"/>
    <property type="match status" value="1"/>
</dbReference>
<reference evidence="9" key="1">
    <citation type="submission" date="2023-06" db="EMBL/GenBank/DDBJ databases">
        <authorList>
            <person name="Jiang Y."/>
            <person name="Liu Q."/>
        </authorList>
    </citation>
    <scope>NUCLEOTIDE SEQUENCE</scope>
    <source>
        <strain evidence="9">CGMCC 1.12090</strain>
    </source>
</reference>
<dbReference type="NCBIfam" id="TIGR00096">
    <property type="entry name" value="16S rRNA (cytidine(1402)-2'-O)-methyltransferase"/>
    <property type="match status" value="1"/>
</dbReference>
<evidence type="ECO:0000259" key="7">
    <source>
        <dbReference type="Pfam" id="PF00590"/>
    </source>
</evidence>
<feature type="domain" description="Tetrapyrrole methylase" evidence="7">
    <location>
        <begin position="29"/>
        <end position="235"/>
    </location>
</feature>
<evidence type="ECO:0000256" key="4">
    <source>
        <dbReference type="ARBA" id="ARBA00022679"/>
    </source>
</evidence>
<keyword evidence="1 6" id="KW-0963">Cytoplasm</keyword>
<dbReference type="InterPro" id="IPR014776">
    <property type="entry name" value="4pyrrole_Mease_sub2"/>
</dbReference>
<comment type="caution">
    <text evidence="9">The sequence shown here is derived from an EMBL/GenBank/DDBJ whole genome shotgun (WGS) entry which is preliminary data.</text>
</comment>
<dbReference type="RefSeq" id="WP_301806358.1">
    <property type="nucleotide sequence ID" value="NZ_JAUJZH010000004.1"/>
</dbReference>
<evidence type="ECO:0000256" key="5">
    <source>
        <dbReference type="ARBA" id="ARBA00022691"/>
    </source>
</evidence>
<dbReference type="InterPro" id="IPR035996">
    <property type="entry name" value="4pyrrol_Methylase_sf"/>
</dbReference>